<sequence length="206" mass="22654">MSAEHLDIVRYYEGKTAKTLVKTRPIIHNLDKEAHKSSVHVVIAESRRPLNAVLFVGFCSVRFPGHGVIFVYDTFSLFDLLTVHFSFLVAKGDPKTIISRILSGPVCQEVPPSLAEGLYDSIIERVASGELTPVYVAICATKFLHDYQIYRTNGISCQIIDQRPGDLVYVEPSVLDQVLNLGVNLAEAVNVGGSAWNLMGSLFTAC</sequence>
<comment type="caution">
    <text evidence="2">The sequence shown here is derived from an EMBL/GenBank/DDBJ whole genome shotgun (WGS) entry which is preliminary data.</text>
</comment>
<dbReference type="Proteomes" id="UP000215335">
    <property type="component" value="Unassembled WGS sequence"/>
</dbReference>
<dbReference type="AlphaFoldDB" id="A0A232ESH8"/>
<name>A0A232ESH8_9HYME</name>
<reference evidence="2 3" key="1">
    <citation type="journal article" date="2017" name="Curr. Biol.">
        <title>The Evolution of Venom by Co-option of Single-Copy Genes.</title>
        <authorList>
            <person name="Martinson E.O."/>
            <person name="Mrinalini"/>
            <person name="Kelkar Y.D."/>
            <person name="Chang C.H."/>
            <person name="Werren J.H."/>
        </authorList>
    </citation>
    <scope>NUCLEOTIDE SEQUENCE [LARGE SCALE GENOMIC DNA]</scope>
    <source>
        <strain evidence="2 3">Alberta</strain>
        <tissue evidence="2">Whole body</tissue>
    </source>
</reference>
<dbReference type="InterPro" id="IPR003347">
    <property type="entry name" value="JmjC_dom"/>
</dbReference>
<feature type="domain" description="JmjC" evidence="1">
    <location>
        <begin position="147"/>
        <end position="191"/>
    </location>
</feature>
<accession>A0A232ESH8</accession>
<dbReference type="Pfam" id="PF02373">
    <property type="entry name" value="JmjC"/>
    <property type="match status" value="1"/>
</dbReference>
<organism evidence="2 3">
    <name type="scientific">Trichomalopsis sarcophagae</name>
    <dbReference type="NCBI Taxonomy" id="543379"/>
    <lineage>
        <taxon>Eukaryota</taxon>
        <taxon>Metazoa</taxon>
        <taxon>Ecdysozoa</taxon>
        <taxon>Arthropoda</taxon>
        <taxon>Hexapoda</taxon>
        <taxon>Insecta</taxon>
        <taxon>Pterygota</taxon>
        <taxon>Neoptera</taxon>
        <taxon>Endopterygota</taxon>
        <taxon>Hymenoptera</taxon>
        <taxon>Apocrita</taxon>
        <taxon>Proctotrupomorpha</taxon>
        <taxon>Chalcidoidea</taxon>
        <taxon>Pteromalidae</taxon>
        <taxon>Pteromalinae</taxon>
        <taxon>Trichomalopsis</taxon>
    </lineage>
</organism>
<proteinExistence type="predicted"/>
<dbReference type="EMBL" id="NNAY01002450">
    <property type="protein sequence ID" value="OXU21246.1"/>
    <property type="molecule type" value="Genomic_DNA"/>
</dbReference>
<evidence type="ECO:0000259" key="1">
    <source>
        <dbReference type="Pfam" id="PF02373"/>
    </source>
</evidence>
<dbReference type="Gene3D" id="2.60.120.650">
    <property type="entry name" value="Cupin"/>
    <property type="match status" value="1"/>
</dbReference>
<evidence type="ECO:0000313" key="2">
    <source>
        <dbReference type="EMBL" id="OXU21246.1"/>
    </source>
</evidence>
<gene>
    <name evidence="2" type="ORF">TSAR_013095</name>
</gene>
<evidence type="ECO:0000313" key="3">
    <source>
        <dbReference type="Proteomes" id="UP000215335"/>
    </source>
</evidence>
<protein>
    <recommendedName>
        <fullName evidence="1">JmjC domain-containing protein</fullName>
    </recommendedName>
</protein>
<keyword evidence="3" id="KW-1185">Reference proteome</keyword>